<dbReference type="EMBL" id="BTGU01000041">
    <property type="protein sequence ID" value="GMN52221.1"/>
    <property type="molecule type" value="Genomic_DNA"/>
</dbReference>
<dbReference type="AlphaFoldDB" id="A0AA88AYS7"/>
<evidence type="ECO:0000313" key="2">
    <source>
        <dbReference type="EMBL" id="GMN52221.1"/>
    </source>
</evidence>
<feature type="region of interest" description="Disordered" evidence="1">
    <location>
        <begin position="14"/>
        <end position="39"/>
    </location>
</feature>
<dbReference type="Proteomes" id="UP001187192">
    <property type="component" value="Unassembled WGS sequence"/>
</dbReference>
<feature type="compositionally biased region" description="Polar residues" evidence="1">
    <location>
        <begin position="95"/>
        <end position="106"/>
    </location>
</feature>
<sequence length="122" mass="13419">MNIARPIRLEEATIGVKAGSPTSRAGGRESDAKQSRRLRARPDLIADDLLAQSDFHRFAVRTIGVGLQLPEVANLMPRSRELTTPILWPTISLSRSDFHGTSSPSPKTAAPGARRLLRQRRV</sequence>
<comment type="caution">
    <text evidence="2">The sequence shown here is derived from an EMBL/GenBank/DDBJ whole genome shotgun (WGS) entry which is preliminary data.</text>
</comment>
<evidence type="ECO:0000256" key="1">
    <source>
        <dbReference type="SAM" id="MobiDB-lite"/>
    </source>
</evidence>
<proteinExistence type="predicted"/>
<feature type="compositionally biased region" description="Basic and acidic residues" evidence="1">
    <location>
        <begin position="26"/>
        <end position="39"/>
    </location>
</feature>
<keyword evidence="3" id="KW-1185">Reference proteome</keyword>
<protein>
    <submittedName>
        <fullName evidence="2">Uncharacterized protein</fullName>
    </submittedName>
</protein>
<reference evidence="2" key="1">
    <citation type="submission" date="2023-07" db="EMBL/GenBank/DDBJ databases">
        <title>draft genome sequence of fig (Ficus carica).</title>
        <authorList>
            <person name="Takahashi T."/>
            <person name="Nishimura K."/>
        </authorList>
    </citation>
    <scope>NUCLEOTIDE SEQUENCE</scope>
</reference>
<accession>A0AA88AYS7</accession>
<gene>
    <name evidence="2" type="ORF">TIFTF001_021380</name>
</gene>
<name>A0AA88AYS7_FICCA</name>
<evidence type="ECO:0000313" key="3">
    <source>
        <dbReference type="Proteomes" id="UP001187192"/>
    </source>
</evidence>
<organism evidence="2 3">
    <name type="scientific">Ficus carica</name>
    <name type="common">Common fig</name>
    <dbReference type="NCBI Taxonomy" id="3494"/>
    <lineage>
        <taxon>Eukaryota</taxon>
        <taxon>Viridiplantae</taxon>
        <taxon>Streptophyta</taxon>
        <taxon>Embryophyta</taxon>
        <taxon>Tracheophyta</taxon>
        <taxon>Spermatophyta</taxon>
        <taxon>Magnoliopsida</taxon>
        <taxon>eudicotyledons</taxon>
        <taxon>Gunneridae</taxon>
        <taxon>Pentapetalae</taxon>
        <taxon>rosids</taxon>
        <taxon>fabids</taxon>
        <taxon>Rosales</taxon>
        <taxon>Moraceae</taxon>
        <taxon>Ficeae</taxon>
        <taxon>Ficus</taxon>
    </lineage>
</organism>
<feature type="region of interest" description="Disordered" evidence="1">
    <location>
        <begin position="95"/>
        <end position="122"/>
    </location>
</feature>